<dbReference type="InterPro" id="IPR038744">
    <property type="entry name" value="Hri1_N"/>
</dbReference>
<dbReference type="GO" id="GO:0005634">
    <property type="term" value="C:nucleus"/>
    <property type="evidence" value="ECO:0007669"/>
    <property type="project" value="UniProtKB-SubCell"/>
</dbReference>
<evidence type="ECO:0000256" key="3">
    <source>
        <dbReference type="ARBA" id="ARBA00005229"/>
    </source>
</evidence>
<dbReference type="CDD" id="cd11692">
    <property type="entry name" value="HRI1_N_like"/>
    <property type="match status" value="1"/>
</dbReference>
<reference evidence="8" key="2">
    <citation type="journal article" date="2014" name="Genetics">
        <title>Maintaining two mating types: Structure of the mating type locus and its role in heterokaryosis in Podospora anserina.</title>
        <authorList>
            <person name="Grognet P."/>
            <person name="Bidard F."/>
            <person name="Kuchly C."/>
            <person name="Tong L.C.H."/>
            <person name="Coppin E."/>
            <person name="Benkhali J.A."/>
            <person name="Couloux A."/>
            <person name="Wincker P."/>
            <person name="Debuchy R."/>
            <person name="Silar P."/>
        </authorList>
    </citation>
    <scope>GENOME REANNOTATION</scope>
    <source>
        <strain evidence="8">S / ATCC MYA-4624 / DSM 980 / FGSC 10383</strain>
    </source>
</reference>
<sequence length="264" mass="29372">MADISIRKWIRWESHSPTPPTSTIVLTSPQRRFVDIRVLLPLPTPPDSELPLEQLEWAIAGTSTSSPVLNPKTKEVEYSHCVWSHWIDSRVNNRDAGADEGDNYPVEGHPELTLERGRMVNPASGRVEGYEEMWVAGEVRAVEGVGCVVLEYDADLKGEEGWARGERGKQGEDERVGRGMVVRLGGYVQGFLRDGGDVRVERWVWEGERGKWEKRVRIGSGGLKGGEGVIPVEFVTEVGGQMEVGDEVMGVGGRRWRVVEKSLV</sequence>
<evidence type="ECO:0000256" key="5">
    <source>
        <dbReference type="ARBA" id="ARBA00022490"/>
    </source>
</evidence>
<dbReference type="Gene3D" id="2.40.128.320">
    <property type="entry name" value="Protein HRI1, N-terminal domain"/>
    <property type="match status" value="1"/>
</dbReference>
<keyword evidence="8" id="KW-1185">Reference proteome</keyword>
<protein>
    <recommendedName>
        <fullName evidence="4">Protein HRI1</fullName>
    </recommendedName>
</protein>
<dbReference type="InterPro" id="IPR031818">
    <property type="entry name" value="Hri1"/>
</dbReference>
<keyword evidence="5" id="KW-0963">Cytoplasm</keyword>
<reference evidence="7 8" key="1">
    <citation type="journal article" date="2008" name="Genome Biol.">
        <title>The genome sequence of the model ascomycete fungus Podospora anserina.</title>
        <authorList>
            <person name="Espagne E."/>
            <person name="Lespinet O."/>
            <person name="Malagnac F."/>
            <person name="Da Silva C."/>
            <person name="Jaillon O."/>
            <person name="Porcel B.M."/>
            <person name="Couloux A."/>
            <person name="Aury J.-M."/>
            <person name="Segurens B."/>
            <person name="Poulain J."/>
            <person name="Anthouard V."/>
            <person name="Grossetete S."/>
            <person name="Khalili H."/>
            <person name="Coppin E."/>
            <person name="Dequard-Chablat M."/>
            <person name="Picard M."/>
            <person name="Contamine V."/>
            <person name="Arnaise S."/>
            <person name="Bourdais A."/>
            <person name="Berteaux-Lecellier V."/>
            <person name="Gautheret D."/>
            <person name="de Vries R.P."/>
            <person name="Battaglia E."/>
            <person name="Coutinho P.M."/>
            <person name="Danchin E.G.J."/>
            <person name="Henrissat B."/>
            <person name="El Khoury R."/>
            <person name="Sainsard-Chanet A."/>
            <person name="Boivin A."/>
            <person name="Pinan-Lucarre B."/>
            <person name="Sellem C.H."/>
            <person name="Debuchy R."/>
            <person name="Wincker P."/>
            <person name="Weissenbach J."/>
            <person name="Silar P."/>
        </authorList>
    </citation>
    <scope>NUCLEOTIDE SEQUENCE [LARGE SCALE GENOMIC DNA]</scope>
    <source>
        <strain evidence="8">S / ATCC MYA-4624 / DSM 980 / FGSC 10383</strain>
    </source>
</reference>
<dbReference type="EMBL" id="FO904941">
    <property type="protein sequence ID" value="CDP31255.1"/>
    <property type="molecule type" value="Genomic_DNA"/>
</dbReference>
<evidence type="ECO:0000256" key="6">
    <source>
        <dbReference type="ARBA" id="ARBA00023242"/>
    </source>
</evidence>
<accession>A0A090CRB5</accession>
<evidence type="ECO:0000256" key="1">
    <source>
        <dbReference type="ARBA" id="ARBA00004123"/>
    </source>
</evidence>
<organism evidence="7 8">
    <name type="scientific">Podospora anserina (strain S / ATCC MYA-4624 / DSM 980 / FGSC 10383)</name>
    <name type="common">Pleurage anserina</name>
    <dbReference type="NCBI Taxonomy" id="515849"/>
    <lineage>
        <taxon>Eukaryota</taxon>
        <taxon>Fungi</taxon>
        <taxon>Dikarya</taxon>
        <taxon>Ascomycota</taxon>
        <taxon>Pezizomycotina</taxon>
        <taxon>Sordariomycetes</taxon>
        <taxon>Sordariomycetidae</taxon>
        <taxon>Sordariales</taxon>
        <taxon>Podosporaceae</taxon>
        <taxon>Podospora</taxon>
        <taxon>Podospora anserina</taxon>
    </lineage>
</organism>
<dbReference type="GO" id="GO:0005737">
    <property type="term" value="C:cytoplasm"/>
    <property type="evidence" value="ECO:0007669"/>
    <property type="project" value="UniProtKB-SubCell"/>
</dbReference>
<dbReference type="AlphaFoldDB" id="A0A090CRB5"/>
<evidence type="ECO:0000256" key="2">
    <source>
        <dbReference type="ARBA" id="ARBA00004496"/>
    </source>
</evidence>
<dbReference type="InterPro" id="IPR043047">
    <property type="entry name" value="Hri1_N_sf"/>
</dbReference>
<proteinExistence type="inferred from homology"/>
<dbReference type="Proteomes" id="UP000001197">
    <property type="component" value="Chromosome 6"/>
</dbReference>
<evidence type="ECO:0000313" key="8">
    <source>
        <dbReference type="Proteomes" id="UP000001197"/>
    </source>
</evidence>
<evidence type="ECO:0000313" key="7">
    <source>
        <dbReference type="EMBL" id="CDP31255.1"/>
    </source>
</evidence>
<dbReference type="eggNOG" id="ENOG502S8GG">
    <property type="taxonomic scope" value="Eukaryota"/>
</dbReference>
<evidence type="ECO:0000256" key="4">
    <source>
        <dbReference type="ARBA" id="ARBA00017063"/>
    </source>
</evidence>
<name>A0A090CRB5_PODAN</name>
<comment type="subcellular location">
    <subcellularLocation>
        <location evidence="2">Cytoplasm</location>
    </subcellularLocation>
    <subcellularLocation>
        <location evidence="1">Nucleus</location>
    </subcellularLocation>
</comment>
<dbReference type="InParanoid" id="A0A090CRB5"/>
<comment type="similarity">
    <text evidence="3">Belongs to the HRI1 family.</text>
</comment>
<keyword evidence="6" id="KW-0539">Nucleus</keyword>
<dbReference type="Pfam" id="PF16815">
    <property type="entry name" value="HRI1"/>
    <property type="match status" value="1"/>
</dbReference>